<reference evidence="1" key="1">
    <citation type="submission" date="2015-09" db="EMBL/GenBank/DDBJ databases">
        <title>Draft Genome Sequences of Two Novel Amoeba-resistant Intranuclear Bacteria, Candidatus Berkiella cookevillensis and Candidatus Berkiella aquae.</title>
        <authorList>
            <person name="Mehari Y.T."/>
            <person name="Arivett B.A."/>
            <person name="Farone A.L."/>
            <person name="Gunderson J.H."/>
            <person name="Farone M.B."/>
        </authorList>
    </citation>
    <scope>NUCLEOTIDE SEQUENCE [LARGE SCALE GENOMIC DNA]</scope>
    <source>
        <strain evidence="1">HT99</strain>
    </source>
</reference>
<dbReference type="AlphaFoldDB" id="A0A0Q9YVZ6"/>
<name>A0A0Q9YVZ6_9GAMM</name>
<dbReference type="Proteomes" id="UP000051497">
    <property type="component" value="Unassembled WGS sequence"/>
</dbReference>
<sequence length="435" mass="50055">MKRGATTELKNDHKKIKYDLIELQRQFDEVASTIKNITDENRDKILYEINHFLSKQPIEHLDVNNFLQTIATNSKKMIVSAQSATLVLEILEKIISENIEKINWHTTSLTLDPYSGLPLFMLIPVLLEDALRGKLPEKNVIFLVKVLNEFIANPNLKIDWSFNTKLNMTLPAWCMLVMIAERAKPEFLQNFIYNSQYHGVIGMWEPELDSDSLIELLCNHGTPASRRLAGQLYLLNKNLANCNSNDSTNKLIKEINLFVNNLSAKLWHFNSLCKDLPEDIVKVLNCHIIIEELNDYLTDGTDGTNEQKEAFAWYLLTSGRFNYQPEQAEIDKGNVDSASLQNLLDKKSYDFTSILATSDYRDMRPMSQLALFSHPNFNSTVHKRISKALDDLRSERKLPSFLNYYQRENITHVISSMNNDFTLADIKKTIQSAMK</sequence>
<comment type="caution">
    <text evidence="1">The sequence shown here is derived from an EMBL/GenBank/DDBJ whole genome shotgun (WGS) entry which is preliminary data.</text>
</comment>
<dbReference type="EMBL" id="LKAJ02000001">
    <property type="protein sequence ID" value="MCS5711348.1"/>
    <property type="molecule type" value="Genomic_DNA"/>
</dbReference>
<protein>
    <submittedName>
        <fullName evidence="1">Uncharacterized protein</fullName>
    </submittedName>
</protein>
<accession>A0A0Q9YVZ6</accession>
<evidence type="ECO:0000313" key="2">
    <source>
        <dbReference type="EMBL" id="MCS5711348.1"/>
    </source>
</evidence>
<organism evidence="1">
    <name type="scientific">Candidatus Berkiella aquae</name>
    <dbReference type="NCBI Taxonomy" id="295108"/>
    <lineage>
        <taxon>Bacteria</taxon>
        <taxon>Pseudomonadati</taxon>
        <taxon>Pseudomonadota</taxon>
        <taxon>Gammaproteobacteria</taxon>
        <taxon>Candidatus Berkiellales</taxon>
        <taxon>Candidatus Berkiellaceae</taxon>
        <taxon>Candidatus Berkiella</taxon>
    </lineage>
</organism>
<dbReference type="RefSeq" id="WP_075066713.1">
    <property type="nucleotide sequence ID" value="NZ_LKAJ02000001.1"/>
</dbReference>
<evidence type="ECO:0000313" key="3">
    <source>
        <dbReference type="Proteomes" id="UP000051497"/>
    </source>
</evidence>
<dbReference type="EMBL" id="LKAJ01000008">
    <property type="protein sequence ID" value="KRG20871.1"/>
    <property type="molecule type" value="Genomic_DNA"/>
</dbReference>
<reference evidence="2" key="3">
    <citation type="submission" date="2021-06" db="EMBL/GenBank/DDBJ databases">
        <title>Genomic Description and Analysis of Intracellular Bacteria, Candidatus Berkiella cookevillensis and Candidatus Berkiella aquae.</title>
        <authorList>
            <person name="Kidane D.T."/>
            <person name="Mehari Y.T."/>
            <person name="Rice F.C."/>
            <person name="Arivett B.A."/>
            <person name="Farone A.L."/>
            <person name="Berk S.G."/>
            <person name="Farone M.B."/>
        </authorList>
    </citation>
    <scope>NUCLEOTIDE SEQUENCE</scope>
    <source>
        <strain evidence="2">HT99</strain>
    </source>
</reference>
<gene>
    <name evidence="2" type="ORF">HT99x_007865</name>
    <name evidence="1" type="ORF">HT99x_02088</name>
</gene>
<reference evidence="2" key="2">
    <citation type="journal article" date="2016" name="Genome Announc.">
        <title>Draft Genome Sequences of Two Novel Amoeba-Resistant Intranuclear Bacteria, 'Candidatus Berkiella cookevillensis' and 'Candidatus Berkiella aquae'.</title>
        <authorList>
            <person name="Mehari Y.T."/>
            <person name="Arivett B.A."/>
            <person name="Farone A.L."/>
            <person name="Gunderson J.H."/>
            <person name="Farone M.B."/>
        </authorList>
    </citation>
    <scope>NUCLEOTIDE SEQUENCE</scope>
    <source>
        <strain evidence="2">HT99</strain>
    </source>
</reference>
<evidence type="ECO:0000313" key="1">
    <source>
        <dbReference type="EMBL" id="KRG20871.1"/>
    </source>
</evidence>
<keyword evidence="3" id="KW-1185">Reference proteome</keyword>
<proteinExistence type="predicted"/>